<evidence type="ECO:0000256" key="2">
    <source>
        <dbReference type="SAM" id="Phobius"/>
    </source>
</evidence>
<keyword evidence="2" id="KW-0472">Membrane</keyword>
<keyword evidence="4" id="KW-1185">Reference proteome</keyword>
<feature type="transmembrane region" description="Helical" evidence="2">
    <location>
        <begin position="125"/>
        <end position="147"/>
    </location>
</feature>
<evidence type="ECO:0000256" key="1">
    <source>
        <dbReference type="SAM" id="MobiDB-lite"/>
    </source>
</evidence>
<feature type="region of interest" description="Disordered" evidence="1">
    <location>
        <begin position="1"/>
        <end position="25"/>
    </location>
</feature>
<feature type="transmembrane region" description="Helical" evidence="2">
    <location>
        <begin position="232"/>
        <end position="252"/>
    </location>
</feature>
<dbReference type="EMBL" id="KB007920">
    <property type="protein sequence ID" value="ELR20321.1"/>
    <property type="molecule type" value="Genomic_DNA"/>
</dbReference>
<proteinExistence type="predicted"/>
<feature type="transmembrane region" description="Helical" evidence="2">
    <location>
        <begin position="159"/>
        <end position="183"/>
    </location>
</feature>
<gene>
    <name evidence="3" type="ORF">ACA1_184740</name>
</gene>
<reference evidence="3 4" key="1">
    <citation type="journal article" date="2013" name="Genome Biol.">
        <title>Genome of Acanthamoeba castellanii highlights extensive lateral gene transfer and early evolution of tyrosine kinase signaling.</title>
        <authorList>
            <person name="Clarke M."/>
            <person name="Lohan A.J."/>
            <person name="Liu B."/>
            <person name="Lagkouvardos I."/>
            <person name="Roy S."/>
            <person name="Zafar N."/>
            <person name="Bertelli C."/>
            <person name="Schilde C."/>
            <person name="Kianianmomeni A."/>
            <person name="Burglin T.R."/>
            <person name="Frech C."/>
            <person name="Turcotte B."/>
            <person name="Kopec K.O."/>
            <person name="Synnott J.M."/>
            <person name="Choo C."/>
            <person name="Paponov I."/>
            <person name="Finkler A."/>
            <person name="Soon Heng Tan C."/>
            <person name="Hutchins A.P."/>
            <person name="Weinmeier T."/>
            <person name="Rattei T."/>
            <person name="Chu J.S."/>
            <person name="Gimenez G."/>
            <person name="Irimia M."/>
            <person name="Rigden D.J."/>
            <person name="Fitzpatrick D.A."/>
            <person name="Lorenzo-Morales J."/>
            <person name="Bateman A."/>
            <person name="Chiu C.H."/>
            <person name="Tang P."/>
            <person name="Hegemann P."/>
            <person name="Fromm H."/>
            <person name="Raoult D."/>
            <person name="Greub G."/>
            <person name="Miranda-Saavedra D."/>
            <person name="Chen N."/>
            <person name="Nash P."/>
            <person name="Ginger M.L."/>
            <person name="Horn M."/>
            <person name="Schaap P."/>
            <person name="Caler L."/>
            <person name="Loftus B."/>
        </authorList>
    </citation>
    <scope>NUCLEOTIDE SEQUENCE [LARGE SCALE GENOMIC DNA]</scope>
    <source>
        <strain evidence="3 4">Neff</strain>
    </source>
</reference>
<accession>L8H765</accession>
<sequence>MDDKLTVGTASSTSEPTPPSVASAGNIEAQNGDVRRGGRVLAINPNCWSCFSFFGLALLVGLVGAATLVDIVWGFIDHDECLSNTIFGLDNGIVYTVSSCVLLACDLVLWLVIPNWDALKSIAKTLVCTLPAYLLAANYVFYGYQLFSNFPEHPAARAMWIFAYLASLAANLAALVFCIAFNFVMKVEISDIHRLFFVGAIAVQMAGKVFLCAVLEVNLIHCLNVTTTNLGLRLAAQMSILCYLFFAILLGVNICRHIISSDEDLDYFSPTHRKADQKAVWIKIQDKKPFFC</sequence>
<evidence type="ECO:0008006" key="5">
    <source>
        <dbReference type="Google" id="ProtNLM"/>
    </source>
</evidence>
<keyword evidence="2" id="KW-1133">Transmembrane helix</keyword>
<name>L8H765_ACACF</name>
<dbReference type="Proteomes" id="UP000011083">
    <property type="component" value="Unassembled WGS sequence"/>
</dbReference>
<evidence type="ECO:0000313" key="4">
    <source>
        <dbReference type="Proteomes" id="UP000011083"/>
    </source>
</evidence>
<feature type="compositionally biased region" description="Low complexity" evidence="1">
    <location>
        <begin position="9"/>
        <end position="24"/>
    </location>
</feature>
<dbReference type="RefSeq" id="XP_004342515.1">
    <property type="nucleotide sequence ID" value="XM_004342466.1"/>
</dbReference>
<keyword evidence="2" id="KW-0812">Transmembrane</keyword>
<evidence type="ECO:0000313" key="3">
    <source>
        <dbReference type="EMBL" id="ELR20321.1"/>
    </source>
</evidence>
<dbReference type="KEGG" id="acan:ACA1_184740"/>
<dbReference type="VEuPathDB" id="AmoebaDB:ACA1_184740"/>
<feature type="transmembrane region" description="Helical" evidence="2">
    <location>
        <begin position="48"/>
        <end position="73"/>
    </location>
</feature>
<feature type="transmembrane region" description="Helical" evidence="2">
    <location>
        <begin position="93"/>
        <end position="113"/>
    </location>
</feature>
<protein>
    <recommendedName>
        <fullName evidence="5">Transmembrane protein</fullName>
    </recommendedName>
</protein>
<dbReference type="GeneID" id="14921171"/>
<dbReference type="AlphaFoldDB" id="L8H765"/>
<feature type="transmembrane region" description="Helical" evidence="2">
    <location>
        <begin position="195"/>
        <end position="220"/>
    </location>
</feature>
<organism evidence="3 4">
    <name type="scientific">Acanthamoeba castellanii (strain ATCC 30010 / Neff)</name>
    <dbReference type="NCBI Taxonomy" id="1257118"/>
    <lineage>
        <taxon>Eukaryota</taxon>
        <taxon>Amoebozoa</taxon>
        <taxon>Discosea</taxon>
        <taxon>Longamoebia</taxon>
        <taxon>Centramoebida</taxon>
        <taxon>Acanthamoebidae</taxon>
        <taxon>Acanthamoeba</taxon>
    </lineage>
</organism>